<feature type="region of interest" description="Disordered" evidence="1">
    <location>
        <begin position="270"/>
        <end position="322"/>
    </location>
</feature>
<feature type="signal peptide" evidence="2">
    <location>
        <begin position="1"/>
        <end position="21"/>
    </location>
</feature>
<dbReference type="PANTHER" id="PTHR14324">
    <property type="entry name" value="CONDENSIN-2 COMPLEX SUBUNIT H2"/>
    <property type="match status" value="1"/>
</dbReference>
<reference evidence="4 5" key="1">
    <citation type="submission" date="2024-06" db="EMBL/GenBank/DDBJ databases">
        <title>A chromosome-level genome assembly of beet webworm, Loxostege sticticalis.</title>
        <authorList>
            <person name="Zhang Y."/>
        </authorList>
    </citation>
    <scope>NUCLEOTIDE SEQUENCE [LARGE SCALE GENOMIC DNA]</scope>
    <source>
        <strain evidence="4">AQ026</strain>
        <tissue evidence="4">Whole body</tissue>
    </source>
</reference>
<evidence type="ECO:0000259" key="3">
    <source>
        <dbReference type="Pfam" id="PF06278"/>
    </source>
</evidence>
<evidence type="ECO:0000256" key="1">
    <source>
        <dbReference type="SAM" id="MobiDB-lite"/>
    </source>
</evidence>
<proteinExistence type="predicted"/>
<keyword evidence="5" id="KW-1185">Reference proteome</keyword>
<feature type="compositionally biased region" description="Pro residues" evidence="1">
    <location>
        <begin position="272"/>
        <end position="285"/>
    </location>
</feature>
<dbReference type="Proteomes" id="UP001549920">
    <property type="component" value="Unassembled WGS sequence"/>
</dbReference>
<evidence type="ECO:0000313" key="5">
    <source>
        <dbReference type="Proteomes" id="UP001549920"/>
    </source>
</evidence>
<dbReference type="Pfam" id="PF06278">
    <property type="entry name" value="CNDH2_N"/>
    <property type="match status" value="1"/>
</dbReference>
<sequence>MATVVITFFLLTRFYVCKMDADCIDRRRERILSRREKRWSMNSQRLEEIVAELMKPISDVRRSFDTDLSALLEEYLTEAGLHALEAGESEDDEDAPVTGAGAPNFAELALLLQHSASVYGRKVDFLYQHVLSVSDSLQQSTQELERSTNETDVEATPGGRKRRRASVVSGFEALELQPCGAALREPAAPRPPPTLPRVYIELEPRQLTAADLPLTDYEAEPVGLLADFHVSWRLQDGMLVDELEGWGGSSSGSLRPIPLMELQAAIEAAAPPALPPPPPDIPGAPPSREHTPPRELSPLPLHASTPLPPDLPAKKERKRKHDVSTDDLVGGCFKIILNKELRRKFRKLEEFSIDHAWISGVVASRREYVLSHRRKLREQDQNFRGFDESDLDVGGFAGWSSGEAAVAAESTTSLAHVTATAAAAASEGDSDDDGFFEQSSLGDSDASRVDDSSLATPSALTTLDNSAWSSWQAGVVARATAGEARGLDVRELAQRLLEHLPPEQGGEAPAPAPAVSCQALLRDAAKDQHDVPGLFLATLFLANAGNVEVVQGPPLTLNSFSVRLLSSDPRLYCAAAQDDPHFLR</sequence>
<dbReference type="InterPro" id="IPR009378">
    <property type="entry name" value="H2_N"/>
</dbReference>
<dbReference type="EMBL" id="JBEUOH010000013">
    <property type="protein sequence ID" value="KAL0879837.1"/>
    <property type="molecule type" value="Genomic_DNA"/>
</dbReference>
<dbReference type="InterPro" id="IPR031739">
    <property type="entry name" value="Ncaph2"/>
</dbReference>
<accession>A0ABR3HTD2</accession>
<feature type="region of interest" description="Disordered" evidence="1">
    <location>
        <begin position="425"/>
        <end position="452"/>
    </location>
</feature>
<name>A0ABR3HTD2_LOXSC</name>
<gene>
    <name evidence="4" type="ORF">ABMA27_002377</name>
</gene>
<evidence type="ECO:0000256" key="2">
    <source>
        <dbReference type="SAM" id="SignalP"/>
    </source>
</evidence>
<feature type="domain" description="Condensin II complex subunit H2 N-terminal" evidence="3">
    <location>
        <begin position="51"/>
        <end position="153"/>
    </location>
</feature>
<comment type="caution">
    <text evidence="4">The sequence shown here is derived from an EMBL/GenBank/DDBJ whole genome shotgun (WGS) entry which is preliminary data.</text>
</comment>
<dbReference type="PANTHER" id="PTHR14324:SF3">
    <property type="entry name" value="CONDENSIN-2 COMPLEX SUBUNIT H2"/>
    <property type="match status" value="1"/>
</dbReference>
<organism evidence="4 5">
    <name type="scientific">Loxostege sticticalis</name>
    <name type="common">Beet webworm moth</name>
    <dbReference type="NCBI Taxonomy" id="481309"/>
    <lineage>
        <taxon>Eukaryota</taxon>
        <taxon>Metazoa</taxon>
        <taxon>Ecdysozoa</taxon>
        <taxon>Arthropoda</taxon>
        <taxon>Hexapoda</taxon>
        <taxon>Insecta</taxon>
        <taxon>Pterygota</taxon>
        <taxon>Neoptera</taxon>
        <taxon>Endopterygota</taxon>
        <taxon>Lepidoptera</taxon>
        <taxon>Glossata</taxon>
        <taxon>Ditrysia</taxon>
        <taxon>Pyraloidea</taxon>
        <taxon>Crambidae</taxon>
        <taxon>Pyraustinae</taxon>
        <taxon>Loxostege</taxon>
    </lineage>
</organism>
<feature type="chain" id="PRO_5045595114" description="Condensin II complex subunit H2 N-terminal domain-containing protein" evidence="2">
    <location>
        <begin position="22"/>
        <end position="584"/>
    </location>
</feature>
<evidence type="ECO:0000313" key="4">
    <source>
        <dbReference type="EMBL" id="KAL0879837.1"/>
    </source>
</evidence>
<protein>
    <recommendedName>
        <fullName evidence="3">Condensin II complex subunit H2 N-terminal domain-containing protein</fullName>
    </recommendedName>
</protein>
<feature type="region of interest" description="Disordered" evidence="1">
    <location>
        <begin position="141"/>
        <end position="162"/>
    </location>
</feature>
<keyword evidence="2" id="KW-0732">Signal</keyword>